<accession>A0A2W2C7L4</accession>
<gene>
    <name evidence="1" type="ORF">C1I92_09920</name>
</gene>
<dbReference type="Proteomes" id="UP000248764">
    <property type="component" value="Unassembled WGS sequence"/>
</dbReference>
<sequence length="182" mass="18592">MGEGNVALFAPAETLWVYDSQTAGTRLTNLQTIGGSPITEVTSDSNGQIPPFLTPPGVTALWISSADGASPALNPRVLLSASDLFTDIETLDAAIEDIEVSAGVTSVQGKTGTVTLAPSELTPPAATVTSVTSVSAIVGARLVQVGSGYPVRPSGATWVWFLGSADPGSAAQNGDLWFFPES</sequence>
<evidence type="ECO:0000313" key="2">
    <source>
        <dbReference type="Proteomes" id="UP000248764"/>
    </source>
</evidence>
<dbReference type="AlphaFoldDB" id="A0A2W2C7L4"/>
<keyword evidence="2" id="KW-1185">Reference proteome</keyword>
<reference evidence="1 2" key="1">
    <citation type="submission" date="2018-01" db="EMBL/GenBank/DDBJ databases">
        <title>Draft genome sequence of Jiangella sp. GTF31.</title>
        <authorList>
            <person name="Sahin N."/>
            <person name="Ay H."/>
            <person name="Saygin H."/>
        </authorList>
    </citation>
    <scope>NUCLEOTIDE SEQUENCE [LARGE SCALE GENOMIC DNA]</scope>
    <source>
        <strain evidence="1 2">GTF31</strain>
    </source>
</reference>
<protein>
    <submittedName>
        <fullName evidence="1">Uncharacterized protein</fullName>
    </submittedName>
</protein>
<dbReference type="EMBL" id="POTW01000018">
    <property type="protein sequence ID" value="PZF84157.1"/>
    <property type="molecule type" value="Genomic_DNA"/>
</dbReference>
<comment type="caution">
    <text evidence="1">The sequence shown here is derived from an EMBL/GenBank/DDBJ whole genome shotgun (WGS) entry which is preliminary data.</text>
</comment>
<proteinExistence type="predicted"/>
<evidence type="ECO:0000313" key="1">
    <source>
        <dbReference type="EMBL" id="PZF84157.1"/>
    </source>
</evidence>
<organism evidence="1 2">
    <name type="scientific">Jiangella anatolica</name>
    <dbReference type="NCBI Taxonomy" id="2670374"/>
    <lineage>
        <taxon>Bacteria</taxon>
        <taxon>Bacillati</taxon>
        <taxon>Actinomycetota</taxon>
        <taxon>Actinomycetes</taxon>
        <taxon>Jiangellales</taxon>
        <taxon>Jiangellaceae</taxon>
        <taxon>Jiangella</taxon>
    </lineage>
</organism>
<name>A0A2W2C7L4_9ACTN</name>